<dbReference type="PANTHER" id="PTHR12604:SF4">
    <property type="entry name" value="X-RAY REPAIR CROSS-COMPLEMENTING PROTEIN 5"/>
    <property type="match status" value="1"/>
</dbReference>
<dbReference type="AlphaFoldDB" id="A0A3P7IX75"/>
<protein>
    <recommendedName>
        <fullName evidence="1">Ku70/Ku80 N-terminal alpha/beta domain-containing protein</fullName>
    </recommendedName>
</protein>
<dbReference type="InterPro" id="IPR005161">
    <property type="entry name" value="Ku_N"/>
</dbReference>
<sequence length="167" mass="18372">MQEESNGRSHFSMAKEAADWILSRKAGLSNCHLALRFAEYVHIFTQAKERISIILFGCEETKNPLDIKGVLLQNEVLSPLSFDHLRFLSHEVNSSAAGVGNAIDALVVATDFLHQQTDGDVAVQSKNILIFTNGIPPFDARKSEVSALVNGINAMEATLVAMYVYFC</sequence>
<feature type="domain" description="Ku70/Ku80 N-terminal alpha/beta" evidence="1">
    <location>
        <begin position="42"/>
        <end position="141"/>
    </location>
</feature>
<gene>
    <name evidence="2" type="ORF">SVUK_LOCUS7501</name>
</gene>
<dbReference type="GO" id="GO:0000723">
    <property type="term" value="P:telomere maintenance"/>
    <property type="evidence" value="ECO:0007669"/>
    <property type="project" value="TreeGrafter"/>
</dbReference>
<keyword evidence="3" id="KW-1185">Reference proteome</keyword>
<dbReference type="GO" id="GO:0042162">
    <property type="term" value="F:telomeric DNA binding"/>
    <property type="evidence" value="ECO:0007669"/>
    <property type="project" value="TreeGrafter"/>
</dbReference>
<dbReference type="SUPFAM" id="SSF53300">
    <property type="entry name" value="vWA-like"/>
    <property type="match status" value="1"/>
</dbReference>
<name>A0A3P7IX75_STRVU</name>
<dbReference type="EMBL" id="UYYB01025638">
    <property type="protein sequence ID" value="VDM72503.1"/>
    <property type="molecule type" value="Genomic_DNA"/>
</dbReference>
<evidence type="ECO:0000259" key="1">
    <source>
        <dbReference type="Pfam" id="PF03731"/>
    </source>
</evidence>
<dbReference type="PANTHER" id="PTHR12604">
    <property type="entry name" value="KU AUTOANTIGEN DNA HELICASE"/>
    <property type="match status" value="1"/>
</dbReference>
<reference evidence="2 3" key="1">
    <citation type="submission" date="2018-11" db="EMBL/GenBank/DDBJ databases">
        <authorList>
            <consortium name="Pathogen Informatics"/>
        </authorList>
    </citation>
    <scope>NUCLEOTIDE SEQUENCE [LARGE SCALE GENOMIC DNA]</scope>
</reference>
<proteinExistence type="predicted"/>
<dbReference type="Pfam" id="PF03731">
    <property type="entry name" value="Ku_N"/>
    <property type="match status" value="1"/>
</dbReference>
<dbReference type="OrthoDB" id="5844513at2759"/>
<organism evidence="2 3">
    <name type="scientific">Strongylus vulgaris</name>
    <name type="common">Blood worm</name>
    <dbReference type="NCBI Taxonomy" id="40348"/>
    <lineage>
        <taxon>Eukaryota</taxon>
        <taxon>Metazoa</taxon>
        <taxon>Ecdysozoa</taxon>
        <taxon>Nematoda</taxon>
        <taxon>Chromadorea</taxon>
        <taxon>Rhabditida</taxon>
        <taxon>Rhabditina</taxon>
        <taxon>Rhabditomorpha</taxon>
        <taxon>Strongyloidea</taxon>
        <taxon>Strongylidae</taxon>
        <taxon>Strongylus</taxon>
    </lineage>
</organism>
<dbReference type="InterPro" id="IPR036465">
    <property type="entry name" value="vWFA_dom_sf"/>
</dbReference>
<evidence type="ECO:0000313" key="2">
    <source>
        <dbReference type="EMBL" id="VDM72503.1"/>
    </source>
</evidence>
<dbReference type="Proteomes" id="UP000270094">
    <property type="component" value="Unassembled WGS sequence"/>
</dbReference>
<dbReference type="GO" id="GO:0043564">
    <property type="term" value="C:Ku70:Ku80 complex"/>
    <property type="evidence" value="ECO:0007669"/>
    <property type="project" value="TreeGrafter"/>
</dbReference>
<evidence type="ECO:0000313" key="3">
    <source>
        <dbReference type="Proteomes" id="UP000270094"/>
    </source>
</evidence>
<dbReference type="Gene3D" id="3.40.50.410">
    <property type="entry name" value="von Willebrand factor, type A domain"/>
    <property type="match status" value="1"/>
</dbReference>
<dbReference type="GO" id="GO:0003690">
    <property type="term" value="F:double-stranded DNA binding"/>
    <property type="evidence" value="ECO:0007669"/>
    <property type="project" value="TreeGrafter"/>
</dbReference>
<dbReference type="GO" id="GO:0006303">
    <property type="term" value="P:double-strand break repair via nonhomologous end joining"/>
    <property type="evidence" value="ECO:0007669"/>
    <property type="project" value="TreeGrafter"/>
</dbReference>
<accession>A0A3P7IX75</accession>